<dbReference type="OrthoDB" id="9959984at2"/>
<organism evidence="2 3">
    <name type="scientific">Flavobacterium johnsoniae</name>
    <name type="common">Cytophaga johnsonae</name>
    <dbReference type="NCBI Taxonomy" id="986"/>
    <lineage>
        <taxon>Bacteria</taxon>
        <taxon>Pseudomonadati</taxon>
        <taxon>Bacteroidota</taxon>
        <taxon>Flavobacteriia</taxon>
        <taxon>Flavobacteriales</taxon>
        <taxon>Flavobacteriaceae</taxon>
        <taxon>Flavobacterium</taxon>
    </lineage>
</organism>
<feature type="transmembrane region" description="Helical" evidence="1">
    <location>
        <begin position="20"/>
        <end position="47"/>
    </location>
</feature>
<proteinExistence type="predicted"/>
<keyword evidence="1" id="KW-1133">Transmembrane helix</keyword>
<name>A0A1J7CVU9_FLAJO</name>
<accession>A0A1J7CVU9</accession>
<dbReference type="AlphaFoldDB" id="A0A1J7CVU9"/>
<keyword evidence="1" id="KW-0812">Transmembrane</keyword>
<dbReference type="EMBL" id="MLFK01000001">
    <property type="protein sequence ID" value="OIV43730.1"/>
    <property type="molecule type" value="Genomic_DNA"/>
</dbReference>
<dbReference type="RefSeq" id="WP_071634744.1">
    <property type="nucleotide sequence ID" value="NZ_MLFK01000001.1"/>
</dbReference>
<protein>
    <submittedName>
        <fullName evidence="2">Uncharacterized protein</fullName>
    </submittedName>
</protein>
<dbReference type="Proteomes" id="UP000182826">
    <property type="component" value="Unassembled WGS sequence"/>
</dbReference>
<reference evidence="2 3" key="1">
    <citation type="submission" date="2016-10" db="EMBL/GenBank/DDBJ databases">
        <title>Draft Genome Sequence of Rhizobacteria Flavobacterium johnsoniae CI04.</title>
        <authorList>
            <person name="Bravo J.I."/>
            <person name="Lozano G.L."/>
            <person name="Handelsman J."/>
        </authorList>
    </citation>
    <scope>NUCLEOTIDE SEQUENCE [LARGE SCALE GENOMIC DNA]</scope>
    <source>
        <strain evidence="2 3">CI04</strain>
    </source>
</reference>
<evidence type="ECO:0000256" key="1">
    <source>
        <dbReference type="SAM" id="Phobius"/>
    </source>
</evidence>
<evidence type="ECO:0000313" key="2">
    <source>
        <dbReference type="EMBL" id="OIV43730.1"/>
    </source>
</evidence>
<gene>
    <name evidence="2" type="ORF">BKM63_00550</name>
</gene>
<comment type="caution">
    <text evidence="2">The sequence shown here is derived from an EMBL/GenBank/DDBJ whole genome shotgun (WGS) entry which is preliminary data.</text>
</comment>
<sequence>MFSKKIKNSDGSHFKLKIIFFFSCIIAIAMVFILFFIFESSILIGVLNLEINDTYAERIGKLSVILPSNIAANYFLAKLYLKKIKRINEIELIGKE</sequence>
<keyword evidence="3" id="KW-1185">Reference proteome</keyword>
<keyword evidence="1" id="KW-0472">Membrane</keyword>
<evidence type="ECO:0000313" key="3">
    <source>
        <dbReference type="Proteomes" id="UP000182826"/>
    </source>
</evidence>
<feature type="transmembrane region" description="Helical" evidence="1">
    <location>
        <begin position="59"/>
        <end position="77"/>
    </location>
</feature>